<dbReference type="FunCoup" id="A0A409YQW3">
    <property type="interactions" value="159"/>
</dbReference>
<evidence type="ECO:0000259" key="4">
    <source>
        <dbReference type="Pfam" id="PF00673"/>
    </source>
</evidence>
<comment type="similarity">
    <text evidence="1">Belongs to the universal ribosomal protein uL5 family.</text>
</comment>
<feature type="domain" description="Large ribosomal subunit protein uL5 C-terminal" evidence="4">
    <location>
        <begin position="192"/>
        <end position="300"/>
    </location>
</feature>
<sequence length="303" mass="33590">MSTAAQAIAKAPSFTRHSITRFQRAPWIVRKLRRSPTSGLPVPHVRVVTREFAPCRLSDHYHNTLKDDLMYMTYKHLPSDKPPPEPRKIRLTFDPNDPYSKFRYNPPVGGSQVGKKPAPPSTPENIVYLERIQLHSMVKESVQNKSNLLGAMMQMKALTGESFQGGGHHAVEGVQIVRGKKAVGGWLRPGIPVGVKVDLRGQSMYDFLGTLVEFVLPRLRDFNGVVLPPSSSSTKTPSAVSGVVSFGLPPHAMMFFPQIEVNVDAYPKLYGMHIHFITNATGVGAQDKARALVSGFQIPFIRR</sequence>
<dbReference type="GO" id="GO:1990904">
    <property type="term" value="C:ribonucleoprotein complex"/>
    <property type="evidence" value="ECO:0007669"/>
    <property type="project" value="UniProtKB-KW"/>
</dbReference>
<dbReference type="GO" id="GO:0005840">
    <property type="term" value="C:ribosome"/>
    <property type="evidence" value="ECO:0007669"/>
    <property type="project" value="UniProtKB-KW"/>
</dbReference>
<proteinExistence type="inferred from homology"/>
<dbReference type="AlphaFoldDB" id="A0A409YQW3"/>
<evidence type="ECO:0000256" key="1">
    <source>
        <dbReference type="ARBA" id="ARBA00008553"/>
    </source>
</evidence>
<dbReference type="STRING" id="181874.A0A409YQW3"/>
<accession>A0A409YQW3</accession>
<evidence type="ECO:0000313" key="6">
    <source>
        <dbReference type="Proteomes" id="UP000284842"/>
    </source>
</evidence>
<dbReference type="PANTHER" id="PTHR11994">
    <property type="entry name" value="60S RIBOSOMAL PROTEIN L11-RELATED"/>
    <property type="match status" value="1"/>
</dbReference>
<dbReference type="Proteomes" id="UP000284842">
    <property type="component" value="Unassembled WGS sequence"/>
</dbReference>
<dbReference type="InterPro" id="IPR031309">
    <property type="entry name" value="Ribosomal_uL5_C"/>
</dbReference>
<comment type="caution">
    <text evidence="5">The sequence shown here is derived from an EMBL/GenBank/DDBJ whole genome shotgun (WGS) entry which is preliminary data.</text>
</comment>
<evidence type="ECO:0000256" key="3">
    <source>
        <dbReference type="ARBA" id="ARBA00023274"/>
    </source>
</evidence>
<keyword evidence="6" id="KW-1185">Reference proteome</keyword>
<protein>
    <recommendedName>
        <fullName evidence="4">Large ribosomal subunit protein uL5 C-terminal domain-containing protein</fullName>
    </recommendedName>
</protein>
<dbReference type="InParanoid" id="A0A409YQW3"/>
<dbReference type="OrthoDB" id="539541at2759"/>
<dbReference type="Pfam" id="PF00673">
    <property type="entry name" value="Ribosomal_L5_C"/>
    <property type="match status" value="1"/>
</dbReference>
<dbReference type="InterPro" id="IPR022803">
    <property type="entry name" value="Ribosomal_uL5_dom_sf"/>
</dbReference>
<keyword evidence="2" id="KW-0689">Ribosomal protein</keyword>
<reference evidence="5 6" key="1">
    <citation type="journal article" date="2018" name="Evol. Lett.">
        <title>Horizontal gene cluster transfer increased hallucinogenic mushroom diversity.</title>
        <authorList>
            <person name="Reynolds H.T."/>
            <person name="Vijayakumar V."/>
            <person name="Gluck-Thaler E."/>
            <person name="Korotkin H.B."/>
            <person name="Matheny P.B."/>
            <person name="Slot J.C."/>
        </authorList>
    </citation>
    <scope>NUCLEOTIDE SEQUENCE [LARGE SCALE GENOMIC DNA]</scope>
    <source>
        <strain evidence="5 6">2629</strain>
    </source>
</reference>
<name>A0A409YQW3_9AGAR</name>
<organism evidence="5 6">
    <name type="scientific">Panaeolus cyanescens</name>
    <dbReference type="NCBI Taxonomy" id="181874"/>
    <lineage>
        <taxon>Eukaryota</taxon>
        <taxon>Fungi</taxon>
        <taxon>Dikarya</taxon>
        <taxon>Basidiomycota</taxon>
        <taxon>Agaricomycotina</taxon>
        <taxon>Agaricomycetes</taxon>
        <taxon>Agaricomycetidae</taxon>
        <taxon>Agaricales</taxon>
        <taxon>Agaricineae</taxon>
        <taxon>Galeropsidaceae</taxon>
        <taxon>Panaeolus</taxon>
    </lineage>
</organism>
<evidence type="ECO:0000256" key="2">
    <source>
        <dbReference type="ARBA" id="ARBA00022980"/>
    </source>
</evidence>
<dbReference type="GO" id="GO:0003735">
    <property type="term" value="F:structural constituent of ribosome"/>
    <property type="evidence" value="ECO:0007669"/>
    <property type="project" value="InterPro"/>
</dbReference>
<dbReference type="EMBL" id="NHTK01000814">
    <property type="protein sequence ID" value="PPR05393.1"/>
    <property type="molecule type" value="Genomic_DNA"/>
</dbReference>
<gene>
    <name evidence="5" type="ORF">CVT24_008008</name>
</gene>
<dbReference type="GO" id="GO:0006412">
    <property type="term" value="P:translation"/>
    <property type="evidence" value="ECO:0007669"/>
    <property type="project" value="InterPro"/>
</dbReference>
<keyword evidence="3" id="KW-0687">Ribonucleoprotein</keyword>
<evidence type="ECO:0000313" key="5">
    <source>
        <dbReference type="EMBL" id="PPR05393.1"/>
    </source>
</evidence>
<dbReference type="Gene3D" id="3.30.1440.10">
    <property type="match status" value="1"/>
</dbReference>
<dbReference type="SUPFAM" id="SSF55282">
    <property type="entry name" value="RL5-like"/>
    <property type="match status" value="1"/>
</dbReference>
<dbReference type="InterPro" id="IPR002132">
    <property type="entry name" value="Ribosomal_uL5"/>
</dbReference>